<feature type="compositionally biased region" description="Low complexity" evidence="1">
    <location>
        <begin position="242"/>
        <end position="256"/>
    </location>
</feature>
<evidence type="ECO:0000313" key="4">
    <source>
        <dbReference type="EMBL" id="MBE1533840.1"/>
    </source>
</evidence>
<feature type="domain" description="DUF4429" evidence="3">
    <location>
        <begin position="139"/>
        <end position="226"/>
    </location>
</feature>
<feature type="domain" description="SHOCT" evidence="2">
    <location>
        <begin position="266"/>
        <end position="292"/>
    </location>
</feature>
<keyword evidence="5" id="KW-1185">Reference proteome</keyword>
<proteinExistence type="predicted"/>
<dbReference type="RefSeq" id="WP_192760317.1">
    <property type="nucleotide sequence ID" value="NZ_JADBDZ010000001.1"/>
</dbReference>
<dbReference type="Pfam" id="PF09851">
    <property type="entry name" value="SHOCT"/>
    <property type="match status" value="1"/>
</dbReference>
<gene>
    <name evidence="4" type="ORF">H4W34_003673</name>
</gene>
<dbReference type="Proteomes" id="UP000627838">
    <property type="component" value="Unassembled WGS sequence"/>
</dbReference>
<feature type="region of interest" description="Disordered" evidence="1">
    <location>
        <begin position="235"/>
        <end position="260"/>
    </location>
</feature>
<accession>A0ABR9JTE9</accession>
<evidence type="ECO:0000313" key="5">
    <source>
        <dbReference type="Proteomes" id="UP000627838"/>
    </source>
</evidence>
<reference evidence="4 5" key="1">
    <citation type="submission" date="2020-10" db="EMBL/GenBank/DDBJ databases">
        <title>Sequencing the genomes of 1000 actinobacteria strains.</title>
        <authorList>
            <person name="Klenk H.-P."/>
        </authorList>
    </citation>
    <scope>NUCLEOTIDE SEQUENCE [LARGE SCALE GENOMIC DNA]</scope>
    <source>
        <strain evidence="4 5">DSM 46744</strain>
    </source>
</reference>
<sequence length="295" mass="31899">MAEVTGSEGRWTFDGDLVRIVPGNGRGVHRLRRILGEIEVPLEAVAGIAFEPGKKGGVLRVRLRQGADPLLQAAGNALDDSSDPYRLNLDKDAASLAEYFVDEVRNALQIERVGSGPVDRYLLAGPVVPLRASGGEGSVTFDGETIRLDWGWMAEHAKQKAGPRQFTLADVVKVELHPSVGLDEGHLRFRVKDQPSPPKPKHDPYSLTLWGTRKEGASAIAVAAAVVARLPHPSAPAPADVPALPEAATEPEPSTPGDDHDVLLRRLRELGELHKEGILTDEEFATAKQALLRRF</sequence>
<comment type="caution">
    <text evidence="4">The sequence shown here is derived from an EMBL/GenBank/DDBJ whole genome shotgun (WGS) entry which is preliminary data.</text>
</comment>
<organism evidence="4 5">
    <name type="scientific">Actinomadura algeriensis</name>
    <dbReference type="NCBI Taxonomy" id="1679523"/>
    <lineage>
        <taxon>Bacteria</taxon>
        <taxon>Bacillati</taxon>
        <taxon>Actinomycetota</taxon>
        <taxon>Actinomycetes</taxon>
        <taxon>Streptosporangiales</taxon>
        <taxon>Thermomonosporaceae</taxon>
        <taxon>Actinomadura</taxon>
    </lineage>
</organism>
<feature type="domain" description="DUF4429" evidence="3">
    <location>
        <begin position="11"/>
        <end position="105"/>
    </location>
</feature>
<evidence type="ECO:0000259" key="3">
    <source>
        <dbReference type="Pfam" id="PF14472"/>
    </source>
</evidence>
<evidence type="ECO:0000259" key="2">
    <source>
        <dbReference type="Pfam" id="PF09851"/>
    </source>
</evidence>
<evidence type="ECO:0000256" key="1">
    <source>
        <dbReference type="SAM" id="MobiDB-lite"/>
    </source>
</evidence>
<dbReference type="InterPro" id="IPR027860">
    <property type="entry name" value="DUF4429"/>
</dbReference>
<dbReference type="Pfam" id="PF14472">
    <property type="entry name" value="DUF4429"/>
    <property type="match status" value="2"/>
</dbReference>
<dbReference type="EMBL" id="JADBDZ010000001">
    <property type="protein sequence ID" value="MBE1533840.1"/>
    <property type="molecule type" value="Genomic_DNA"/>
</dbReference>
<name>A0ABR9JTE9_9ACTN</name>
<dbReference type="InterPro" id="IPR018649">
    <property type="entry name" value="SHOCT"/>
</dbReference>
<evidence type="ECO:0008006" key="6">
    <source>
        <dbReference type="Google" id="ProtNLM"/>
    </source>
</evidence>
<protein>
    <recommendedName>
        <fullName evidence="6">DUF4429 domain-containing protein</fullName>
    </recommendedName>
</protein>